<evidence type="ECO:0000256" key="8">
    <source>
        <dbReference type="ARBA" id="ARBA00022741"/>
    </source>
</evidence>
<evidence type="ECO:0000256" key="4">
    <source>
        <dbReference type="ARBA" id="ARBA00022475"/>
    </source>
</evidence>
<keyword evidence="19" id="KW-1185">Reference proteome</keyword>
<dbReference type="InterPro" id="IPR003661">
    <property type="entry name" value="HisK_dim/P_dom"/>
</dbReference>
<evidence type="ECO:0000256" key="10">
    <source>
        <dbReference type="ARBA" id="ARBA00022840"/>
    </source>
</evidence>
<feature type="domain" description="Histidine kinase" evidence="15">
    <location>
        <begin position="120"/>
        <end position="328"/>
    </location>
</feature>
<reference evidence="18" key="2">
    <citation type="submission" date="2016-11" db="EMBL/GenBank/DDBJ databases">
        <title>Complete genome sequence of Virgibacillus pantothenticus 21D, a halophilic bacterium isolated from the deep hypersaline anoxic basin Discovery in the Mediterranean Sea.</title>
        <authorList>
            <person name="Zeaiter Z."/>
            <person name="Booth J.M."/>
            <person name="Prosdocimi E.M."/>
            <person name="Mapelli F."/>
            <person name="Fusi M."/>
            <person name="Daffonchio D."/>
            <person name="Borin S."/>
            <person name="Crotti E."/>
        </authorList>
    </citation>
    <scope>NUCLEOTIDE SEQUENCE [LARGE SCALE GENOMIC DNA]</scope>
    <source>
        <strain evidence="18">21D</strain>
    </source>
</reference>
<comment type="subcellular location">
    <subcellularLocation>
        <location evidence="2">Cell membrane</location>
        <topology evidence="2">Multi-pass membrane protein</topology>
    </subcellularLocation>
</comment>
<name>A0A2K9J5M0_9BACI</name>
<dbReference type="InterPro" id="IPR003594">
    <property type="entry name" value="HATPase_dom"/>
</dbReference>
<dbReference type="PRINTS" id="PR00344">
    <property type="entry name" value="BCTRLSENSOR"/>
</dbReference>
<gene>
    <name evidence="16" type="primary">graS_2</name>
    <name evidence="16" type="ORF">A21D_01241</name>
    <name evidence="17" type="ORF">V2W34_10910</name>
</gene>
<keyword evidence="9 16" id="KW-0418">Kinase</keyword>
<evidence type="ECO:0000256" key="14">
    <source>
        <dbReference type="SAM" id="Phobius"/>
    </source>
</evidence>
<dbReference type="EMBL" id="JAZHPM010000017">
    <property type="protein sequence ID" value="MEF2292511.1"/>
    <property type="molecule type" value="Genomic_DNA"/>
</dbReference>
<organism evidence="16 18">
    <name type="scientific">Virgibacillus dokdonensis</name>
    <dbReference type="NCBI Taxonomy" id="302167"/>
    <lineage>
        <taxon>Bacteria</taxon>
        <taxon>Bacillati</taxon>
        <taxon>Bacillota</taxon>
        <taxon>Bacilli</taxon>
        <taxon>Bacillales</taxon>
        <taxon>Bacillaceae</taxon>
        <taxon>Virgibacillus</taxon>
    </lineage>
</organism>
<feature type="transmembrane region" description="Helical" evidence="14">
    <location>
        <begin position="9"/>
        <end position="28"/>
    </location>
</feature>
<evidence type="ECO:0000313" key="19">
    <source>
        <dbReference type="Proteomes" id="UP001356080"/>
    </source>
</evidence>
<dbReference type="SMART" id="SM00387">
    <property type="entry name" value="HATPase_c"/>
    <property type="match status" value="1"/>
</dbReference>
<feature type="transmembrane region" description="Helical" evidence="14">
    <location>
        <begin position="34"/>
        <end position="54"/>
    </location>
</feature>
<protein>
    <recommendedName>
        <fullName evidence="3">histidine kinase</fullName>
        <ecNumber evidence="3">2.7.13.3</ecNumber>
    </recommendedName>
</protein>
<keyword evidence="6 16" id="KW-0808">Transferase</keyword>
<dbReference type="Proteomes" id="UP001356080">
    <property type="component" value="Unassembled WGS sequence"/>
</dbReference>
<dbReference type="EC" id="2.7.13.3" evidence="3"/>
<dbReference type="KEGG" id="vpn:A21D_01241"/>
<dbReference type="GO" id="GO:0000155">
    <property type="term" value="F:phosphorelay sensor kinase activity"/>
    <property type="evidence" value="ECO:0007669"/>
    <property type="project" value="InterPro"/>
</dbReference>
<dbReference type="InterPro" id="IPR050351">
    <property type="entry name" value="BphY/WalK/GraS-like"/>
</dbReference>
<keyword evidence="5" id="KW-0597">Phosphoprotein</keyword>
<dbReference type="PANTHER" id="PTHR45453">
    <property type="entry name" value="PHOSPHATE REGULON SENSOR PROTEIN PHOR"/>
    <property type="match status" value="1"/>
</dbReference>
<proteinExistence type="predicted"/>
<dbReference type="SUPFAM" id="SSF55874">
    <property type="entry name" value="ATPase domain of HSP90 chaperone/DNA topoisomerase II/histidine kinase"/>
    <property type="match status" value="1"/>
</dbReference>
<dbReference type="PANTHER" id="PTHR45453:SF2">
    <property type="entry name" value="HISTIDINE KINASE"/>
    <property type="match status" value="1"/>
</dbReference>
<dbReference type="AlphaFoldDB" id="A0A2K9J5M0"/>
<evidence type="ECO:0000256" key="7">
    <source>
        <dbReference type="ARBA" id="ARBA00022692"/>
    </source>
</evidence>
<evidence type="ECO:0000256" key="5">
    <source>
        <dbReference type="ARBA" id="ARBA00022553"/>
    </source>
</evidence>
<keyword evidence="12" id="KW-0902">Two-component regulatory system</keyword>
<evidence type="ECO:0000313" key="17">
    <source>
        <dbReference type="EMBL" id="MEF2292511.1"/>
    </source>
</evidence>
<comment type="catalytic activity">
    <reaction evidence="1">
        <text>ATP + protein L-histidine = ADP + protein N-phospho-L-histidine.</text>
        <dbReference type="EC" id="2.7.13.3"/>
    </reaction>
</comment>
<evidence type="ECO:0000256" key="9">
    <source>
        <dbReference type="ARBA" id="ARBA00022777"/>
    </source>
</evidence>
<dbReference type="GO" id="GO:0005524">
    <property type="term" value="F:ATP binding"/>
    <property type="evidence" value="ECO:0007669"/>
    <property type="project" value="UniProtKB-KW"/>
</dbReference>
<evidence type="ECO:0000256" key="3">
    <source>
        <dbReference type="ARBA" id="ARBA00012438"/>
    </source>
</evidence>
<keyword evidence="11 14" id="KW-1133">Transmembrane helix</keyword>
<dbReference type="InterPro" id="IPR004358">
    <property type="entry name" value="Sig_transdc_His_kin-like_C"/>
</dbReference>
<reference evidence="17 19" key="3">
    <citation type="submission" date="2024-01" db="EMBL/GenBank/DDBJ databases">
        <title>Survival strategy associated with biotechnological potential of Virgibacillus dokdonensis T4.6 isolated from salt-fermented shrimp paste.</title>
        <authorList>
            <person name="Doan T.V."/>
            <person name="Quach N.T."/>
            <person name="Phi Q.-T."/>
        </authorList>
    </citation>
    <scope>NUCLEOTIDE SEQUENCE [LARGE SCALE GENOMIC DNA]</scope>
    <source>
        <strain evidence="17 19">T4.6</strain>
    </source>
</reference>
<keyword evidence="8" id="KW-0547">Nucleotide-binding</keyword>
<dbReference type="GO" id="GO:0004721">
    <property type="term" value="F:phosphoprotein phosphatase activity"/>
    <property type="evidence" value="ECO:0007669"/>
    <property type="project" value="TreeGrafter"/>
</dbReference>
<evidence type="ECO:0000313" key="16">
    <source>
        <dbReference type="EMBL" id="AUJ24340.1"/>
    </source>
</evidence>
<dbReference type="CDD" id="cd00082">
    <property type="entry name" value="HisKA"/>
    <property type="match status" value="1"/>
</dbReference>
<evidence type="ECO:0000256" key="2">
    <source>
        <dbReference type="ARBA" id="ARBA00004651"/>
    </source>
</evidence>
<evidence type="ECO:0000313" key="18">
    <source>
        <dbReference type="Proteomes" id="UP000234237"/>
    </source>
</evidence>
<dbReference type="Gene3D" id="3.30.565.10">
    <property type="entry name" value="Histidine kinase-like ATPase, C-terminal domain"/>
    <property type="match status" value="1"/>
</dbReference>
<evidence type="ECO:0000256" key="12">
    <source>
        <dbReference type="ARBA" id="ARBA00023012"/>
    </source>
</evidence>
<keyword evidence="13 14" id="KW-0472">Membrane</keyword>
<evidence type="ECO:0000256" key="13">
    <source>
        <dbReference type="ARBA" id="ARBA00023136"/>
    </source>
</evidence>
<dbReference type="GO" id="GO:0016036">
    <property type="term" value="P:cellular response to phosphate starvation"/>
    <property type="evidence" value="ECO:0007669"/>
    <property type="project" value="TreeGrafter"/>
</dbReference>
<keyword evidence="7 14" id="KW-0812">Transmembrane</keyword>
<evidence type="ECO:0000259" key="15">
    <source>
        <dbReference type="PROSITE" id="PS50109"/>
    </source>
</evidence>
<sequence length="333" mass="39954">MKLFLRSHLSLILVTLIQGIFIFVYYWFLGFQELNHLLYVFMMQVITIGIYLIYRWIQDVKLYRWIKQETSDDELYVPHLGKSTLAESIYERQSVLKESYENNIQQVKKDLNERVTFTNQWVHQMKTPLSVIHLMIQDHDEKLFQDIRKELYRLEEGLKTVLYSSRLSMFEKDYSIEKIPLQSFMNDIIMENKRLFIQYKIFPRKYFPEDNLCVYSDKKWLQFVIGQIISNAVKYSADKSSILNIKIESQEKYIMLEIQDFGVGIPSQDIRRVFEPYFTGINGRLYHESTGMGLYLVREIMHKLQHEIELESDIGQGTTFKIFFKEYIPSNRN</sequence>
<evidence type="ECO:0000256" key="1">
    <source>
        <dbReference type="ARBA" id="ARBA00000085"/>
    </source>
</evidence>
<dbReference type="InterPro" id="IPR005467">
    <property type="entry name" value="His_kinase_dom"/>
</dbReference>
<dbReference type="Pfam" id="PF02518">
    <property type="entry name" value="HATPase_c"/>
    <property type="match status" value="1"/>
</dbReference>
<dbReference type="RefSeq" id="WP_101933022.1">
    <property type="nucleotide sequence ID" value="NZ_CP018622.1"/>
</dbReference>
<keyword evidence="4" id="KW-1003">Cell membrane</keyword>
<dbReference type="Proteomes" id="UP000234237">
    <property type="component" value="Chromosome"/>
</dbReference>
<dbReference type="PROSITE" id="PS50109">
    <property type="entry name" value="HIS_KIN"/>
    <property type="match status" value="1"/>
</dbReference>
<keyword evidence="10" id="KW-0067">ATP-binding</keyword>
<reference evidence="16" key="1">
    <citation type="submission" date="2016-11" db="EMBL/GenBank/DDBJ databases">
        <title>Complete genome sequence of Virgibacillus dokdonensis 21D, a halophilic bacterium isolated from the deep hypersaline anoxic basin Discovery in the Mediterranean Sea.</title>
        <authorList>
            <person name="Zeaiter Z."/>
            <person name="Booth J.M."/>
            <person name="Prosdocimi E.M."/>
            <person name="Mapelli F."/>
            <person name="Fusi M."/>
            <person name="Daffonchio D."/>
            <person name="Borin S."/>
            <person name="Crotti E."/>
        </authorList>
    </citation>
    <scope>NUCLEOTIDE SEQUENCE</scope>
    <source>
        <strain evidence="16">21D</strain>
    </source>
</reference>
<accession>A0A2K9J5M0</accession>
<dbReference type="InterPro" id="IPR036890">
    <property type="entry name" value="HATPase_C_sf"/>
</dbReference>
<dbReference type="GO" id="GO:0005886">
    <property type="term" value="C:plasma membrane"/>
    <property type="evidence" value="ECO:0007669"/>
    <property type="project" value="UniProtKB-SubCell"/>
</dbReference>
<dbReference type="EMBL" id="CP018622">
    <property type="protein sequence ID" value="AUJ24340.1"/>
    <property type="molecule type" value="Genomic_DNA"/>
</dbReference>
<evidence type="ECO:0000256" key="6">
    <source>
        <dbReference type="ARBA" id="ARBA00022679"/>
    </source>
</evidence>
<evidence type="ECO:0000256" key="11">
    <source>
        <dbReference type="ARBA" id="ARBA00022989"/>
    </source>
</evidence>